<protein>
    <submittedName>
        <fullName evidence="2">Uncharacterized protein</fullName>
    </submittedName>
</protein>
<gene>
    <name evidence="2" type="ORF">PCANC_04924</name>
</gene>
<evidence type="ECO:0000256" key="1">
    <source>
        <dbReference type="SAM" id="MobiDB-lite"/>
    </source>
</evidence>
<sequence>MPTIPANLRSHGQKIGQNLKEDYAHCLKAQLEDGSMTPDQLVVDNHGHGGRNR</sequence>
<evidence type="ECO:0000313" key="2">
    <source>
        <dbReference type="EMBL" id="PLW54364.1"/>
    </source>
</evidence>
<comment type="caution">
    <text evidence="2">The sequence shown here is derived from an EMBL/GenBank/DDBJ whole genome shotgun (WGS) entry which is preliminary data.</text>
</comment>
<dbReference type="AlphaFoldDB" id="A0A2N5VWK2"/>
<evidence type="ECO:0000313" key="3">
    <source>
        <dbReference type="Proteomes" id="UP000235388"/>
    </source>
</evidence>
<dbReference type="EMBL" id="PGCJ01000047">
    <property type="protein sequence ID" value="PLW54364.1"/>
    <property type="molecule type" value="Genomic_DNA"/>
</dbReference>
<reference evidence="2 3" key="1">
    <citation type="submission" date="2017-11" db="EMBL/GenBank/DDBJ databases">
        <title>De novo assembly and phasing of dikaryotic genomes from two isolates of Puccinia coronata f. sp. avenae, the causal agent of oat crown rust.</title>
        <authorList>
            <person name="Miller M.E."/>
            <person name="Zhang Y."/>
            <person name="Omidvar V."/>
            <person name="Sperschneider J."/>
            <person name="Schwessinger B."/>
            <person name="Raley C."/>
            <person name="Palmer J.M."/>
            <person name="Garnica D."/>
            <person name="Upadhyaya N."/>
            <person name="Rathjen J."/>
            <person name="Taylor J.M."/>
            <person name="Park R.F."/>
            <person name="Dodds P.N."/>
            <person name="Hirsch C.D."/>
            <person name="Kianian S.F."/>
            <person name="Figueroa M."/>
        </authorList>
    </citation>
    <scope>NUCLEOTIDE SEQUENCE [LARGE SCALE GENOMIC DNA]</scope>
    <source>
        <strain evidence="2">12NC29</strain>
    </source>
</reference>
<keyword evidence="3" id="KW-1185">Reference proteome</keyword>
<name>A0A2N5VWK2_9BASI</name>
<feature type="region of interest" description="Disordered" evidence="1">
    <location>
        <begin position="34"/>
        <end position="53"/>
    </location>
</feature>
<dbReference type="Proteomes" id="UP000235388">
    <property type="component" value="Unassembled WGS sequence"/>
</dbReference>
<proteinExistence type="predicted"/>
<accession>A0A2N5VWK2</accession>
<organism evidence="2 3">
    <name type="scientific">Puccinia coronata f. sp. avenae</name>
    <dbReference type="NCBI Taxonomy" id="200324"/>
    <lineage>
        <taxon>Eukaryota</taxon>
        <taxon>Fungi</taxon>
        <taxon>Dikarya</taxon>
        <taxon>Basidiomycota</taxon>
        <taxon>Pucciniomycotina</taxon>
        <taxon>Pucciniomycetes</taxon>
        <taxon>Pucciniales</taxon>
        <taxon>Pucciniaceae</taxon>
        <taxon>Puccinia</taxon>
    </lineage>
</organism>